<dbReference type="GO" id="GO:0001786">
    <property type="term" value="F:phosphatidylserine binding"/>
    <property type="evidence" value="ECO:0007669"/>
    <property type="project" value="TreeGrafter"/>
</dbReference>
<dbReference type="AlphaFoldDB" id="A0A6F9D714"/>
<dbReference type="Gene3D" id="1.10.220.10">
    <property type="entry name" value="Annexin"/>
    <property type="match status" value="4"/>
</dbReference>
<dbReference type="PANTHER" id="PTHR10502:SF102">
    <property type="entry name" value="ANNEXIN B11"/>
    <property type="match status" value="1"/>
</dbReference>
<evidence type="ECO:0000256" key="1">
    <source>
        <dbReference type="ARBA" id="ARBA00007831"/>
    </source>
</evidence>
<sequence length="534" mass="56622">MSYGYPPQGGQGGYPPQQGGYPGGGQPGYPPQGQPGGYGAPGAPGGYPPAQAGGYGQAPGGYPPAPGGAGGYGGAPSSIGFEGVGAQQPPAQNYGAPPAGYGAPQAGYGAPPQPTGGYPPQQGGYGAPPQAGGYPAGGSAPPQPGYAPQQQPYGAPPPGQQGYGQAPGYGASASAPMPTNQQMYGQQNVQPAYSQPAHSSPHAGAKVSHMTQGMAAMAIKTHGTVKPFSGFNAESDAQVLRKAMKGLGTDEKAIINVLGYRSCDQRQKIKTQYKQAYGRDLVKDIKSEVSGNFEELLCAMLMKPREYDAYCLYDAMAGAGTTESTLIEILVSRSNAEKKEINDIYQKKYHKKLENELMSETSGHFRKLLVSLNNAGRDESHNVNVAKAREDADKLYRAGEKKWGTDEATFNLIMASRSHVQLQATFDEYYKVAKRDIIKSIQSEFSGDVEDGMCAIVDIARNPPSYFAKRLYQSMKGAGTNDTMLIRVMVSRSEVDMVEIKHAFKNLFKKELGKFIGDDTSGDYKKLLHALVGN</sequence>
<proteinExistence type="evidence at transcript level"/>
<dbReference type="InterPro" id="IPR018502">
    <property type="entry name" value="Annexin_repeat"/>
</dbReference>
<dbReference type="InterPro" id="IPR001464">
    <property type="entry name" value="Annexin"/>
</dbReference>
<keyword evidence="5 6" id="KW-0111">Calcium/phospholipid-binding</keyword>
<dbReference type="PROSITE" id="PS00223">
    <property type="entry name" value="ANNEXIN_1"/>
    <property type="match status" value="3"/>
</dbReference>
<feature type="region of interest" description="Disordered" evidence="7">
    <location>
        <begin position="1"/>
        <end position="181"/>
    </location>
</feature>
<evidence type="ECO:0000256" key="4">
    <source>
        <dbReference type="ARBA" id="ARBA00023216"/>
    </source>
</evidence>
<feature type="compositionally biased region" description="Polar residues" evidence="7">
    <location>
        <begin position="186"/>
        <end position="198"/>
    </location>
</feature>
<comment type="domain">
    <text evidence="6">A pair of annexin repeats may form one binding site for calcium and phospholipid.</text>
</comment>
<dbReference type="FunFam" id="1.10.220.10:FF:000002">
    <property type="entry name" value="Annexin"/>
    <property type="match status" value="1"/>
</dbReference>
<name>A0A6F9D714_9ASCI</name>
<dbReference type="PRINTS" id="PR01871">
    <property type="entry name" value="ANNEXINVII"/>
</dbReference>
<evidence type="ECO:0000256" key="2">
    <source>
        <dbReference type="ARBA" id="ARBA00022737"/>
    </source>
</evidence>
<dbReference type="InterPro" id="IPR037104">
    <property type="entry name" value="Annexin_sf"/>
</dbReference>
<feature type="compositionally biased region" description="Low complexity" evidence="7">
    <location>
        <begin position="85"/>
        <end position="153"/>
    </location>
</feature>
<organism evidence="8">
    <name type="scientific">Phallusia mammillata</name>
    <dbReference type="NCBI Taxonomy" id="59560"/>
    <lineage>
        <taxon>Eukaryota</taxon>
        <taxon>Metazoa</taxon>
        <taxon>Chordata</taxon>
        <taxon>Tunicata</taxon>
        <taxon>Ascidiacea</taxon>
        <taxon>Phlebobranchia</taxon>
        <taxon>Ascidiidae</taxon>
        <taxon>Phallusia</taxon>
    </lineage>
</organism>
<dbReference type="PANTHER" id="PTHR10502">
    <property type="entry name" value="ANNEXIN"/>
    <property type="match status" value="1"/>
</dbReference>
<dbReference type="GO" id="GO:0005886">
    <property type="term" value="C:plasma membrane"/>
    <property type="evidence" value="ECO:0007669"/>
    <property type="project" value="TreeGrafter"/>
</dbReference>
<dbReference type="InterPro" id="IPR018252">
    <property type="entry name" value="Annexin_repeat_CS"/>
</dbReference>
<accession>A0A6F9D714</accession>
<dbReference type="SUPFAM" id="SSF47874">
    <property type="entry name" value="Annexin"/>
    <property type="match status" value="1"/>
</dbReference>
<evidence type="ECO:0000256" key="7">
    <source>
        <dbReference type="SAM" id="MobiDB-lite"/>
    </source>
</evidence>
<dbReference type="GO" id="GO:0012506">
    <property type="term" value="C:vesicle membrane"/>
    <property type="evidence" value="ECO:0007669"/>
    <property type="project" value="TreeGrafter"/>
</dbReference>
<dbReference type="SMART" id="SM00335">
    <property type="entry name" value="ANX"/>
    <property type="match status" value="4"/>
</dbReference>
<dbReference type="GO" id="GO:0005737">
    <property type="term" value="C:cytoplasm"/>
    <property type="evidence" value="ECO:0007669"/>
    <property type="project" value="TreeGrafter"/>
</dbReference>
<evidence type="ECO:0000256" key="6">
    <source>
        <dbReference type="RuleBase" id="RU003540"/>
    </source>
</evidence>
<dbReference type="GO" id="GO:0005544">
    <property type="term" value="F:calcium-dependent phospholipid binding"/>
    <property type="evidence" value="ECO:0007669"/>
    <property type="project" value="UniProtKB-KW"/>
</dbReference>
<keyword evidence="3 6" id="KW-0106">Calcium</keyword>
<dbReference type="EMBL" id="LR782948">
    <property type="protein sequence ID" value="CAB3222056.1"/>
    <property type="molecule type" value="mRNA"/>
</dbReference>
<evidence type="ECO:0000256" key="5">
    <source>
        <dbReference type="ARBA" id="ARBA00023302"/>
    </source>
</evidence>
<reference evidence="8" key="1">
    <citation type="submission" date="2020-04" db="EMBL/GenBank/DDBJ databases">
        <authorList>
            <person name="Neveu A P."/>
        </authorList>
    </citation>
    <scope>NUCLEOTIDE SEQUENCE</scope>
    <source>
        <tissue evidence="8">Whole embryo</tissue>
    </source>
</reference>
<feature type="compositionally biased region" description="Gly residues" evidence="7">
    <location>
        <begin position="34"/>
        <end position="45"/>
    </location>
</feature>
<comment type="similarity">
    <text evidence="1 6">Belongs to the annexin family.</text>
</comment>
<evidence type="ECO:0000313" key="8">
    <source>
        <dbReference type="EMBL" id="CAB3222056.1"/>
    </source>
</evidence>
<dbReference type="GO" id="GO:0005634">
    <property type="term" value="C:nucleus"/>
    <property type="evidence" value="ECO:0007669"/>
    <property type="project" value="TreeGrafter"/>
</dbReference>
<keyword evidence="4 6" id="KW-0041">Annexin</keyword>
<protein>
    <recommendedName>
        <fullName evidence="6">Annexin</fullName>
    </recommendedName>
</protein>
<dbReference type="FunFam" id="1.10.220.10:FF:000004">
    <property type="entry name" value="Annexin"/>
    <property type="match status" value="1"/>
</dbReference>
<dbReference type="PRINTS" id="PR00196">
    <property type="entry name" value="ANNEXIN"/>
</dbReference>
<dbReference type="GO" id="GO:0005509">
    <property type="term" value="F:calcium ion binding"/>
    <property type="evidence" value="ECO:0007669"/>
    <property type="project" value="InterPro"/>
</dbReference>
<evidence type="ECO:0000256" key="3">
    <source>
        <dbReference type="ARBA" id="ARBA00022837"/>
    </source>
</evidence>
<dbReference type="FunFam" id="1.10.220.10:FF:000003">
    <property type="entry name" value="Annexin"/>
    <property type="match status" value="1"/>
</dbReference>
<dbReference type="FunFam" id="1.10.220.10:FF:000001">
    <property type="entry name" value="Annexin"/>
    <property type="match status" value="1"/>
</dbReference>
<keyword evidence="2 6" id="KW-0677">Repeat</keyword>
<dbReference type="Pfam" id="PF00191">
    <property type="entry name" value="Annexin"/>
    <property type="match status" value="4"/>
</dbReference>
<dbReference type="PROSITE" id="PS51897">
    <property type="entry name" value="ANNEXIN_2"/>
    <property type="match status" value="4"/>
</dbReference>
<gene>
    <name evidence="8" type="primary">Anxa7-001</name>
</gene>
<feature type="region of interest" description="Disordered" evidence="7">
    <location>
        <begin position="186"/>
        <end position="205"/>
    </location>
</feature>